<proteinExistence type="predicted"/>
<feature type="compositionally biased region" description="Basic residues" evidence="1">
    <location>
        <begin position="308"/>
        <end position="319"/>
    </location>
</feature>
<reference evidence="4" key="1">
    <citation type="submission" date="2017-02" db="UniProtKB">
        <authorList>
            <consortium name="WormBaseParasite"/>
        </authorList>
    </citation>
    <scope>IDENTIFICATION</scope>
</reference>
<dbReference type="STRING" id="6290.A0A0N4W1V6"/>
<dbReference type="Proteomes" id="UP000268014">
    <property type="component" value="Unassembled WGS sequence"/>
</dbReference>
<organism evidence="4">
    <name type="scientific">Haemonchus placei</name>
    <name type="common">Barber's pole worm</name>
    <dbReference type="NCBI Taxonomy" id="6290"/>
    <lineage>
        <taxon>Eukaryota</taxon>
        <taxon>Metazoa</taxon>
        <taxon>Ecdysozoa</taxon>
        <taxon>Nematoda</taxon>
        <taxon>Chromadorea</taxon>
        <taxon>Rhabditida</taxon>
        <taxon>Rhabditina</taxon>
        <taxon>Rhabditomorpha</taxon>
        <taxon>Strongyloidea</taxon>
        <taxon>Trichostrongylidae</taxon>
        <taxon>Haemonchus</taxon>
    </lineage>
</organism>
<name>A0A0N4W1V6_HAEPC</name>
<evidence type="ECO:0000313" key="4">
    <source>
        <dbReference type="WBParaSite" id="HPLM_0000365701-mRNA-1"/>
    </source>
</evidence>
<evidence type="ECO:0000256" key="1">
    <source>
        <dbReference type="SAM" id="MobiDB-lite"/>
    </source>
</evidence>
<reference evidence="2 3" key="2">
    <citation type="submission" date="2018-11" db="EMBL/GenBank/DDBJ databases">
        <authorList>
            <consortium name="Pathogen Informatics"/>
        </authorList>
    </citation>
    <scope>NUCLEOTIDE SEQUENCE [LARGE SCALE GENOMIC DNA]</scope>
    <source>
        <strain evidence="2 3">MHpl1</strain>
    </source>
</reference>
<keyword evidence="3" id="KW-1185">Reference proteome</keyword>
<feature type="region of interest" description="Disordered" evidence="1">
    <location>
        <begin position="297"/>
        <end position="365"/>
    </location>
</feature>
<feature type="compositionally biased region" description="Low complexity" evidence="1">
    <location>
        <begin position="320"/>
        <end position="363"/>
    </location>
</feature>
<dbReference type="WBParaSite" id="HPLM_0000365701-mRNA-1">
    <property type="protein sequence ID" value="HPLM_0000365701-mRNA-1"/>
    <property type="gene ID" value="HPLM_0000365701"/>
</dbReference>
<evidence type="ECO:0000313" key="3">
    <source>
        <dbReference type="Proteomes" id="UP000268014"/>
    </source>
</evidence>
<sequence>MATVPVKDNGGGRYGIRLSESNALKVPSDEPEGYVTIPPIQYCLKMRTFLVLLVLLPSVLSKQKVERKDFMVKKGNTEVFDETVKTNPRSFDYDFTDDLRHEANKNDAYDEHVGFLPAFDVFKRGENQGVTGVPVVTRGVHTWSTPAPIQDSFPYLTRSTPFARRVTPTPSAESDFSIDRQPVMLQADEVKRLRELLIGAPGAADVMMKSSKFNTNTPIIINHQSRAEVKEVKKLNEPAAKMPTPGELVIKVTAPTTSEAPTTASPTSETAKFTVLPKKKLTPTGFPKFVSTTAKTTTAVPLPSSSKITKKPTPLKKKLTTASSPTEGATSTAAASVATTEKTSPTTVTSTTQITTTEATQRPTVRRSRIGRILPQHLPIQPEPVFKFATVMGVRKQRIGTTVSPRPGGIWRRGGVILEDTTTTTMTSTTNKPTIAYLKDGQSAVHHIDEKRVKAETKRSSLKPTHFIVERPSSTPSLSISASTPSPPKGSTVAPKPVIIQQGTEKYRGPTFNCRILNPFQDGAPSVNHDPTCTMSSPGVSKDGSCRCFFTFTFDFSRISKEFYESRHSLMDKECVT</sequence>
<dbReference type="OrthoDB" id="5827518at2759"/>
<accession>A0A0N4W1V6</accession>
<evidence type="ECO:0000313" key="2">
    <source>
        <dbReference type="EMBL" id="VDO21386.1"/>
    </source>
</evidence>
<gene>
    <name evidence="2" type="ORF">HPLM_LOCUS3649</name>
</gene>
<dbReference type="AlphaFoldDB" id="A0A0N4W1V6"/>
<feature type="compositionally biased region" description="Low complexity" evidence="1">
    <location>
        <begin position="472"/>
        <end position="484"/>
    </location>
</feature>
<protein>
    <submittedName>
        <fullName evidence="4">Mucin-5AC</fullName>
    </submittedName>
</protein>
<dbReference type="OMA" id="PTYNCRV"/>
<feature type="region of interest" description="Disordered" evidence="1">
    <location>
        <begin position="471"/>
        <end position="494"/>
    </location>
</feature>
<dbReference type="EMBL" id="UZAF01016137">
    <property type="protein sequence ID" value="VDO21386.1"/>
    <property type="molecule type" value="Genomic_DNA"/>
</dbReference>